<gene>
    <name evidence="2" type="ORF">ESY86_20725</name>
</gene>
<dbReference type="InterPro" id="IPR001584">
    <property type="entry name" value="Integrase_cat-core"/>
</dbReference>
<dbReference type="Gene3D" id="1.10.10.60">
    <property type="entry name" value="Homeodomain-like"/>
    <property type="match status" value="1"/>
</dbReference>
<sequence>MRRNFDNEFKTTVVELLQAGKSVRELCEEYSLQDGTIRRWRREYGQKNGDLSKKRVPTASEVELSRLKKELRETRLERDIFKKGGEHLFQERQLKYGFVFNNKESYPVEKMCHCLKISKNAYYNWLKNKDVVNIDTCKIHLMNRIADIFEDSKEVYGSHRVQKMLEREDLFYSRSYVAVLMRKMGLRSILKRKFVVTTKSDHSYPIAENVLNRDFDSQAIGEKWVSDITYIRVKDGWNYLTTIMDLADRKIVGWSLSEDMTVENTVWRAWTSAIGTRKTRPNFIFHSDRGVQYAANKITRMMRENIRMSQSMSRKGNCWDNAVAESLFKTIKYECTNRYRFASSEQLHACLVEYISWYNTKRIHSTLGYRTPLEMQL</sequence>
<dbReference type="Pfam" id="PF01527">
    <property type="entry name" value="HTH_Tnp_1"/>
    <property type="match status" value="1"/>
</dbReference>
<name>A0A5C6Z9F2_9FLAO</name>
<dbReference type="InterPro" id="IPR050900">
    <property type="entry name" value="Transposase_IS3/IS150/IS904"/>
</dbReference>
<protein>
    <submittedName>
        <fullName evidence="2">IS3 family transposase</fullName>
    </submittedName>
</protein>
<keyword evidence="3" id="KW-1185">Reference proteome</keyword>
<dbReference type="GO" id="GO:0006313">
    <property type="term" value="P:DNA transposition"/>
    <property type="evidence" value="ECO:0007669"/>
    <property type="project" value="InterPro"/>
</dbReference>
<dbReference type="InterPro" id="IPR009057">
    <property type="entry name" value="Homeodomain-like_sf"/>
</dbReference>
<feature type="non-terminal residue" evidence="2">
    <location>
        <position position="377"/>
    </location>
</feature>
<evidence type="ECO:0000259" key="1">
    <source>
        <dbReference type="PROSITE" id="PS50994"/>
    </source>
</evidence>
<dbReference type="OrthoDB" id="9815231at2"/>
<dbReference type="Proteomes" id="UP000321578">
    <property type="component" value="Unassembled WGS sequence"/>
</dbReference>
<proteinExistence type="predicted"/>
<dbReference type="RefSeq" id="WP_147088598.1">
    <property type="nucleotide sequence ID" value="NZ_VORM01000099.1"/>
</dbReference>
<organism evidence="2 3">
    <name type="scientific">Subsaximicrobium wynnwilliamsii</name>
    <dbReference type="NCBI Taxonomy" id="291179"/>
    <lineage>
        <taxon>Bacteria</taxon>
        <taxon>Pseudomonadati</taxon>
        <taxon>Bacteroidota</taxon>
        <taxon>Flavobacteriia</taxon>
        <taxon>Flavobacteriales</taxon>
        <taxon>Flavobacteriaceae</taxon>
        <taxon>Subsaximicrobium</taxon>
    </lineage>
</organism>
<dbReference type="Pfam" id="PF13276">
    <property type="entry name" value="HTH_21"/>
    <property type="match status" value="1"/>
</dbReference>
<dbReference type="PROSITE" id="PS50994">
    <property type="entry name" value="INTEGRASE"/>
    <property type="match status" value="1"/>
</dbReference>
<reference evidence="2 3" key="1">
    <citation type="submission" date="2019-08" db="EMBL/GenBank/DDBJ databases">
        <title>Genomes of Subsaximicrobium wynnwilliamsii strains.</title>
        <authorList>
            <person name="Bowman J.P."/>
        </authorList>
    </citation>
    <scope>NUCLEOTIDE SEQUENCE [LARGE SCALE GENOMIC DNA]</scope>
    <source>
        <strain evidence="2 3">2-80-2</strain>
    </source>
</reference>
<dbReference type="GO" id="GO:0015074">
    <property type="term" value="P:DNA integration"/>
    <property type="evidence" value="ECO:0007669"/>
    <property type="project" value="InterPro"/>
</dbReference>
<accession>A0A5C6Z9F2</accession>
<dbReference type="InterPro" id="IPR048020">
    <property type="entry name" value="Transpos_IS3"/>
</dbReference>
<dbReference type="PANTHER" id="PTHR46889:SF4">
    <property type="entry name" value="TRANSPOSASE INSO FOR INSERTION SEQUENCE ELEMENT IS911B-RELATED"/>
    <property type="match status" value="1"/>
</dbReference>
<dbReference type="AlphaFoldDB" id="A0A5C6Z9F2"/>
<dbReference type="SUPFAM" id="SSF53098">
    <property type="entry name" value="Ribonuclease H-like"/>
    <property type="match status" value="1"/>
</dbReference>
<evidence type="ECO:0000313" key="3">
    <source>
        <dbReference type="Proteomes" id="UP000321578"/>
    </source>
</evidence>
<dbReference type="NCBIfam" id="NF033516">
    <property type="entry name" value="transpos_IS3"/>
    <property type="match status" value="1"/>
</dbReference>
<dbReference type="InterPro" id="IPR025948">
    <property type="entry name" value="HTH-like_dom"/>
</dbReference>
<dbReference type="SUPFAM" id="SSF46689">
    <property type="entry name" value="Homeodomain-like"/>
    <property type="match status" value="1"/>
</dbReference>
<dbReference type="GO" id="GO:0004803">
    <property type="term" value="F:transposase activity"/>
    <property type="evidence" value="ECO:0007669"/>
    <property type="project" value="InterPro"/>
</dbReference>
<feature type="domain" description="Integrase catalytic" evidence="1">
    <location>
        <begin position="215"/>
        <end position="377"/>
    </location>
</feature>
<dbReference type="InterPro" id="IPR012337">
    <property type="entry name" value="RNaseH-like_sf"/>
</dbReference>
<dbReference type="GO" id="GO:0003677">
    <property type="term" value="F:DNA binding"/>
    <property type="evidence" value="ECO:0007669"/>
    <property type="project" value="InterPro"/>
</dbReference>
<comment type="caution">
    <text evidence="2">The sequence shown here is derived from an EMBL/GenBank/DDBJ whole genome shotgun (WGS) entry which is preliminary data.</text>
</comment>
<dbReference type="InterPro" id="IPR036397">
    <property type="entry name" value="RNaseH_sf"/>
</dbReference>
<dbReference type="InterPro" id="IPR002514">
    <property type="entry name" value="Transposase_8"/>
</dbReference>
<dbReference type="Gene3D" id="3.30.420.10">
    <property type="entry name" value="Ribonuclease H-like superfamily/Ribonuclease H"/>
    <property type="match status" value="1"/>
</dbReference>
<evidence type="ECO:0000313" key="2">
    <source>
        <dbReference type="EMBL" id="TXD85922.1"/>
    </source>
</evidence>
<dbReference type="Pfam" id="PF13683">
    <property type="entry name" value="rve_3"/>
    <property type="match status" value="1"/>
</dbReference>
<dbReference type="EMBL" id="VORO01000110">
    <property type="protein sequence ID" value="TXD85922.1"/>
    <property type="molecule type" value="Genomic_DNA"/>
</dbReference>
<dbReference type="PANTHER" id="PTHR46889">
    <property type="entry name" value="TRANSPOSASE INSF FOR INSERTION SEQUENCE IS3B-RELATED"/>
    <property type="match status" value="1"/>
</dbReference>